<dbReference type="EMBL" id="CP066776">
    <property type="protein sequence ID" value="QQL44816.1"/>
    <property type="molecule type" value="Genomic_DNA"/>
</dbReference>
<gene>
    <name evidence="1" type="ORF">G3M56_013190</name>
</gene>
<proteinExistence type="predicted"/>
<accession>A0A6B3L6H5</accession>
<name>A0A6B3L6H5_9BACT</name>
<dbReference type="Proteomes" id="UP000475117">
    <property type="component" value="Chromosome"/>
</dbReference>
<evidence type="ECO:0008006" key="3">
    <source>
        <dbReference type="Google" id="ProtNLM"/>
    </source>
</evidence>
<evidence type="ECO:0000313" key="1">
    <source>
        <dbReference type="EMBL" id="QQL44816.1"/>
    </source>
</evidence>
<dbReference type="AlphaFoldDB" id="A0A6B3L6H5"/>
<protein>
    <recommendedName>
        <fullName evidence="3">Type II secretion system protein</fullName>
    </recommendedName>
</protein>
<dbReference type="KEGG" id="soa:G3M56_013190"/>
<evidence type="ECO:0000313" key="2">
    <source>
        <dbReference type="Proteomes" id="UP000475117"/>
    </source>
</evidence>
<sequence length="148" mass="16225">MRNPESRAVERRRGYMLLEAMFALAIFVIAVTSMVKALNGMARNFQDGAGEVEVAQLMDSAMAEALALPSDWMTEDGWEAQREFDGRFTVNTAILPTEVSNDEGNVLTGFFGVRVEVVEIETGERWSVESLRYIPELASAVTSGGGGR</sequence>
<dbReference type="RefSeq" id="WP_164365244.1">
    <property type="nucleotide sequence ID" value="NZ_CP066776.1"/>
</dbReference>
<organism evidence="1 2">
    <name type="scientific">Sulfuriroseicoccus oceanibius</name>
    <dbReference type="NCBI Taxonomy" id="2707525"/>
    <lineage>
        <taxon>Bacteria</taxon>
        <taxon>Pseudomonadati</taxon>
        <taxon>Verrucomicrobiota</taxon>
        <taxon>Verrucomicrobiia</taxon>
        <taxon>Verrucomicrobiales</taxon>
        <taxon>Verrucomicrobiaceae</taxon>
        <taxon>Sulfuriroseicoccus</taxon>
    </lineage>
</organism>
<keyword evidence="2" id="KW-1185">Reference proteome</keyword>
<reference evidence="1 2" key="1">
    <citation type="submission" date="2020-12" db="EMBL/GenBank/DDBJ databases">
        <title>Sulforoseuscoccus oceanibium gen. nov., sp. nov., a representative of the phylum Verrucomicrobia with special cytoplasmic membrane, and proposal of Sulforoseuscoccusaceae fam. nov.</title>
        <authorList>
            <person name="Xi F."/>
        </authorList>
    </citation>
    <scope>NUCLEOTIDE SEQUENCE [LARGE SCALE GENOMIC DNA]</scope>
    <source>
        <strain evidence="1 2">T37</strain>
    </source>
</reference>